<comment type="similarity">
    <text evidence="1">Belongs to the disease resistance NB-LRR family.</text>
</comment>
<dbReference type="GO" id="GO:0043531">
    <property type="term" value="F:ADP binding"/>
    <property type="evidence" value="ECO:0007669"/>
    <property type="project" value="InterPro"/>
</dbReference>
<dbReference type="Gene3D" id="3.80.10.10">
    <property type="entry name" value="Ribonuclease Inhibitor"/>
    <property type="match status" value="1"/>
</dbReference>
<accession>A0AAN8TMM2</accession>
<evidence type="ECO:0000256" key="1">
    <source>
        <dbReference type="ARBA" id="ARBA00008894"/>
    </source>
</evidence>
<evidence type="ECO:0000259" key="8">
    <source>
        <dbReference type="Pfam" id="PF23559"/>
    </source>
</evidence>
<protein>
    <submittedName>
        <fullName evidence="9">Uncharacterized protein</fullName>
    </submittedName>
</protein>
<dbReference type="PANTHER" id="PTHR15140">
    <property type="entry name" value="TUBULIN-SPECIFIC CHAPERONE E"/>
    <property type="match status" value="1"/>
</dbReference>
<evidence type="ECO:0000313" key="10">
    <source>
        <dbReference type="Proteomes" id="UP001371456"/>
    </source>
</evidence>
<feature type="domain" description="Disease resistance protein winged helix" evidence="8">
    <location>
        <begin position="157"/>
        <end position="226"/>
    </location>
</feature>
<feature type="domain" description="NB-ARC" evidence="7">
    <location>
        <begin position="49"/>
        <end position="141"/>
    </location>
</feature>
<dbReference type="Proteomes" id="UP001371456">
    <property type="component" value="Unassembled WGS sequence"/>
</dbReference>
<proteinExistence type="inferred from homology"/>
<keyword evidence="3" id="KW-0677">Repeat</keyword>
<dbReference type="GO" id="GO:0006952">
    <property type="term" value="P:defense response"/>
    <property type="evidence" value="ECO:0007669"/>
    <property type="project" value="UniProtKB-KW"/>
</dbReference>
<comment type="caution">
    <text evidence="9">The sequence shown here is derived from an EMBL/GenBank/DDBJ whole genome shotgun (WGS) entry which is preliminary data.</text>
</comment>
<evidence type="ECO:0000256" key="2">
    <source>
        <dbReference type="ARBA" id="ARBA00022614"/>
    </source>
</evidence>
<keyword evidence="2" id="KW-0433">Leucine-rich repeat</keyword>
<sequence>MSMQIPLHRVRLVVGEFIHVDSVTEVSLLIVRGVRGSKSHLGGSVGCDNKEDKGDILAEELRKIRRRKKYLIVLDAMWDCMAWNDLSLSCPNDRNGSKIVVTTQLEKVAKYVRLHIDPYFLQFLTPDESLKLLEGKVFQQEGFLPELQDPCLLYMGMYPEDVRIPVSKLISLWIEQGFVQNIESGILIEEAAEGYLTELISSNLAIVSEREYNGKVKYFQVHDLVLHFCLEKSREANFMLAVKGPDSQFQPLDWKGILSGLHFPSSLKKLVPKESYIESAISFIAGLPSLEYLHLWNLRFNQSKWCLGDITFHKLKILKVSYLAISKWVASDESFPQLETLVITVCCKLKEIPLSFADIPTLKHIQLIKCWNKSLETSALKIMEEVKAIEGCDRIDLTIRVK</sequence>
<dbReference type="SUPFAM" id="SSF52047">
    <property type="entry name" value="RNI-like"/>
    <property type="match status" value="1"/>
</dbReference>
<organism evidence="9 10">
    <name type="scientific">Solanum bulbocastanum</name>
    <name type="common">Wild potato</name>
    <dbReference type="NCBI Taxonomy" id="147425"/>
    <lineage>
        <taxon>Eukaryota</taxon>
        <taxon>Viridiplantae</taxon>
        <taxon>Streptophyta</taxon>
        <taxon>Embryophyta</taxon>
        <taxon>Tracheophyta</taxon>
        <taxon>Spermatophyta</taxon>
        <taxon>Magnoliopsida</taxon>
        <taxon>eudicotyledons</taxon>
        <taxon>Gunneridae</taxon>
        <taxon>Pentapetalae</taxon>
        <taxon>asterids</taxon>
        <taxon>lamiids</taxon>
        <taxon>Solanales</taxon>
        <taxon>Solanaceae</taxon>
        <taxon>Solanoideae</taxon>
        <taxon>Solaneae</taxon>
        <taxon>Solanum</taxon>
    </lineage>
</organism>
<evidence type="ECO:0000256" key="3">
    <source>
        <dbReference type="ARBA" id="ARBA00022737"/>
    </source>
</evidence>
<evidence type="ECO:0000313" key="9">
    <source>
        <dbReference type="EMBL" id="KAK6786561.1"/>
    </source>
</evidence>
<dbReference type="EMBL" id="JBANQN010000006">
    <property type="protein sequence ID" value="KAK6786561.1"/>
    <property type="molecule type" value="Genomic_DNA"/>
</dbReference>
<dbReference type="Gene3D" id="1.10.10.10">
    <property type="entry name" value="Winged helix-like DNA-binding domain superfamily/Winged helix DNA-binding domain"/>
    <property type="match status" value="1"/>
</dbReference>
<keyword evidence="4" id="KW-0547">Nucleotide-binding</keyword>
<dbReference type="Gene3D" id="3.40.50.300">
    <property type="entry name" value="P-loop containing nucleotide triphosphate hydrolases"/>
    <property type="match status" value="1"/>
</dbReference>
<dbReference type="Pfam" id="PF00931">
    <property type="entry name" value="NB-ARC"/>
    <property type="match status" value="1"/>
</dbReference>
<keyword evidence="5" id="KW-0611">Plant defense</keyword>
<dbReference type="InterPro" id="IPR036388">
    <property type="entry name" value="WH-like_DNA-bd_sf"/>
</dbReference>
<dbReference type="InterPro" id="IPR058922">
    <property type="entry name" value="WHD_DRP"/>
</dbReference>
<keyword evidence="10" id="KW-1185">Reference proteome</keyword>
<gene>
    <name evidence="9" type="ORF">RDI58_015086</name>
</gene>
<evidence type="ECO:0000256" key="6">
    <source>
        <dbReference type="ARBA" id="ARBA00022840"/>
    </source>
</evidence>
<name>A0AAN8TMM2_SOLBU</name>
<keyword evidence="6" id="KW-0067">ATP-binding</keyword>
<dbReference type="PANTHER" id="PTHR15140:SF44">
    <property type="entry name" value="LATE BLIGHT RESISTANCE PROTEIN HOMOLOG R1B-23 ISOFORM X1"/>
    <property type="match status" value="1"/>
</dbReference>
<dbReference type="InterPro" id="IPR032675">
    <property type="entry name" value="LRR_dom_sf"/>
</dbReference>
<evidence type="ECO:0000256" key="4">
    <source>
        <dbReference type="ARBA" id="ARBA00022741"/>
    </source>
</evidence>
<dbReference type="InterPro" id="IPR027417">
    <property type="entry name" value="P-loop_NTPase"/>
</dbReference>
<dbReference type="SUPFAM" id="SSF52540">
    <property type="entry name" value="P-loop containing nucleoside triphosphate hydrolases"/>
    <property type="match status" value="1"/>
</dbReference>
<dbReference type="InterPro" id="IPR002182">
    <property type="entry name" value="NB-ARC"/>
</dbReference>
<evidence type="ECO:0000256" key="5">
    <source>
        <dbReference type="ARBA" id="ARBA00022821"/>
    </source>
</evidence>
<reference evidence="9 10" key="1">
    <citation type="submission" date="2024-02" db="EMBL/GenBank/DDBJ databases">
        <title>de novo genome assembly of Solanum bulbocastanum strain 11H21.</title>
        <authorList>
            <person name="Hosaka A.J."/>
        </authorList>
    </citation>
    <scope>NUCLEOTIDE SEQUENCE [LARGE SCALE GENOMIC DNA]</scope>
    <source>
        <tissue evidence="9">Young leaves</tissue>
    </source>
</reference>
<dbReference type="Pfam" id="PF23559">
    <property type="entry name" value="WHD_DRP"/>
    <property type="match status" value="1"/>
</dbReference>
<dbReference type="FunFam" id="1.10.10.10:FF:000322">
    <property type="entry name" value="Probable disease resistance protein At1g63360"/>
    <property type="match status" value="1"/>
</dbReference>
<dbReference type="AlphaFoldDB" id="A0AAN8TMM2"/>
<dbReference type="GO" id="GO:0005524">
    <property type="term" value="F:ATP binding"/>
    <property type="evidence" value="ECO:0007669"/>
    <property type="project" value="UniProtKB-KW"/>
</dbReference>
<evidence type="ECO:0000259" key="7">
    <source>
        <dbReference type="Pfam" id="PF00931"/>
    </source>
</evidence>